<sequence length="96" mass="10609">MPAETCTHPLAYVVEQTGVPSEDWLRRKLNAGEIPGRRAGRIWRMTDSDIAALVDYLARPARISSADIRLIAETPAASASGLTQRAKRNLQRRQPA</sequence>
<evidence type="ECO:0000313" key="2">
    <source>
        <dbReference type="Proteomes" id="UP000702209"/>
    </source>
</evidence>
<comment type="caution">
    <text evidence="1">The sequence shown here is derived from an EMBL/GenBank/DDBJ whole genome shotgun (WGS) entry which is preliminary data.</text>
</comment>
<protein>
    <recommendedName>
        <fullName evidence="3">Excisionase</fullName>
    </recommendedName>
</protein>
<proteinExistence type="predicted"/>
<keyword evidence="2" id="KW-1185">Reference proteome</keyword>
<gene>
    <name evidence="1" type="ORF">IU459_12075</name>
</gene>
<evidence type="ECO:0008006" key="3">
    <source>
        <dbReference type="Google" id="ProtNLM"/>
    </source>
</evidence>
<dbReference type="RefSeq" id="WP_195129588.1">
    <property type="nucleotide sequence ID" value="NZ_JADLQX010000007.1"/>
</dbReference>
<reference evidence="1 2" key="1">
    <citation type="submission" date="2020-10" db="EMBL/GenBank/DDBJ databases">
        <title>Identification of Nocardia species via Next-generation sequencing and recognition of intraspecies genetic diversity.</title>
        <authorList>
            <person name="Li P."/>
            <person name="Li P."/>
            <person name="Lu B."/>
        </authorList>
    </citation>
    <scope>NUCLEOTIDE SEQUENCE [LARGE SCALE GENOMIC DNA]</scope>
    <source>
        <strain evidence="1 2">BJ06-0157</strain>
    </source>
</reference>
<organism evidence="1 2">
    <name type="scientific">Nocardia amamiensis</name>
    <dbReference type="NCBI Taxonomy" id="404578"/>
    <lineage>
        <taxon>Bacteria</taxon>
        <taxon>Bacillati</taxon>
        <taxon>Actinomycetota</taxon>
        <taxon>Actinomycetes</taxon>
        <taxon>Mycobacteriales</taxon>
        <taxon>Nocardiaceae</taxon>
        <taxon>Nocardia</taxon>
    </lineage>
</organism>
<dbReference type="EMBL" id="JADLQX010000007">
    <property type="protein sequence ID" value="MBF6298279.1"/>
    <property type="molecule type" value="Genomic_DNA"/>
</dbReference>
<name>A0ABS0CNV6_9NOCA</name>
<accession>A0ABS0CNV6</accession>
<evidence type="ECO:0000313" key="1">
    <source>
        <dbReference type="EMBL" id="MBF6298279.1"/>
    </source>
</evidence>
<dbReference type="Proteomes" id="UP000702209">
    <property type="component" value="Unassembled WGS sequence"/>
</dbReference>